<name>A0A485L4L9_9STRA</name>
<keyword evidence="4" id="KW-1185">Reference proteome</keyword>
<dbReference type="AlphaFoldDB" id="A0A485L4L9"/>
<feature type="compositionally biased region" description="Polar residues" evidence="1">
    <location>
        <begin position="39"/>
        <end position="53"/>
    </location>
</feature>
<evidence type="ECO:0000256" key="1">
    <source>
        <dbReference type="SAM" id="MobiDB-lite"/>
    </source>
</evidence>
<dbReference type="EMBL" id="CAADRA010005616">
    <property type="protein sequence ID" value="VFT91755.1"/>
    <property type="molecule type" value="Genomic_DNA"/>
</dbReference>
<reference evidence="3 4" key="1">
    <citation type="submission" date="2019-03" db="EMBL/GenBank/DDBJ databases">
        <authorList>
            <person name="Gaulin E."/>
            <person name="Dumas B."/>
        </authorList>
    </citation>
    <scope>NUCLEOTIDE SEQUENCE [LARGE SCALE GENOMIC DNA]</scope>
    <source>
        <strain evidence="3">CBS 568.67</strain>
    </source>
</reference>
<dbReference type="OrthoDB" id="114321at2759"/>
<feature type="compositionally biased region" description="Low complexity" evidence="1">
    <location>
        <begin position="54"/>
        <end position="90"/>
    </location>
</feature>
<reference evidence="2" key="2">
    <citation type="submission" date="2019-06" db="EMBL/GenBank/DDBJ databases">
        <title>Genomics analysis of Aphanomyces spp. identifies a new class of oomycete effector associated with host adaptation.</title>
        <authorList>
            <person name="Gaulin E."/>
        </authorList>
    </citation>
    <scope>NUCLEOTIDE SEQUENCE</scope>
    <source>
        <strain evidence="2">CBS 578.67</strain>
    </source>
</reference>
<feature type="region of interest" description="Disordered" evidence="1">
    <location>
        <begin position="39"/>
        <end position="98"/>
    </location>
</feature>
<protein>
    <submittedName>
        <fullName evidence="3">Aste57867_14941 protein</fullName>
    </submittedName>
</protein>
<dbReference type="Proteomes" id="UP000332933">
    <property type="component" value="Unassembled WGS sequence"/>
</dbReference>
<evidence type="ECO:0000313" key="4">
    <source>
        <dbReference type="Proteomes" id="UP000332933"/>
    </source>
</evidence>
<accession>A0A485L4L9</accession>
<gene>
    <name evidence="3" type="primary">Aste57867_14941</name>
    <name evidence="2" type="ORF">As57867_014885</name>
    <name evidence="3" type="ORF">ASTE57867_14941</name>
</gene>
<proteinExistence type="predicted"/>
<sequence length="154" mass="16559">MTPPSSNHPGAANIRSGMSVQDLKMLTAQREYRAMMVGQYSSSVDSPPHATTVSSSSPRSNRSLSLALSDTSSTVSTSSPMGSPLLSPQRPSAPLPPPMHLPHHLMAAKFNHPPSYSRHAAHYEQRVLVTCGGQVVSLMEGVRNVPIECCYTDF</sequence>
<evidence type="ECO:0000313" key="2">
    <source>
        <dbReference type="EMBL" id="KAF0694154.1"/>
    </source>
</evidence>
<organism evidence="3 4">
    <name type="scientific">Aphanomyces stellatus</name>
    <dbReference type="NCBI Taxonomy" id="120398"/>
    <lineage>
        <taxon>Eukaryota</taxon>
        <taxon>Sar</taxon>
        <taxon>Stramenopiles</taxon>
        <taxon>Oomycota</taxon>
        <taxon>Saprolegniomycetes</taxon>
        <taxon>Saprolegniales</taxon>
        <taxon>Verrucalvaceae</taxon>
        <taxon>Aphanomyces</taxon>
    </lineage>
</organism>
<dbReference type="EMBL" id="VJMH01005595">
    <property type="protein sequence ID" value="KAF0694154.1"/>
    <property type="molecule type" value="Genomic_DNA"/>
</dbReference>
<evidence type="ECO:0000313" key="3">
    <source>
        <dbReference type="EMBL" id="VFT91755.1"/>
    </source>
</evidence>